<name>A0A2W1N305_9FLAO</name>
<protein>
    <recommendedName>
        <fullName evidence="10">Peptidase M14 domain-containing protein</fullName>
    </recommendedName>
</protein>
<dbReference type="Gene3D" id="3.40.630.10">
    <property type="entry name" value="Zn peptidases"/>
    <property type="match status" value="1"/>
</dbReference>
<evidence type="ECO:0000256" key="7">
    <source>
        <dbReference type="ARBA" id="ARBA00023049"/>
    </source>
</evidence>
<dbReference type="GO" id="GO:0005615">
    <property type="term" value="C:extracellular space"/>
    <property type="evidence" value="ECO:0007669"/>
    <property type="project" value="TreeGrafter"/>
</dbReference>
<accession>A0A2W1N305</accession>
<evidence type="ECO:0000256" key="1">
    <source>
        <dbReference type="ARBA" id="ARBA00001947"/>
    </source>
</evidence>
<dbReference type="InterPro" id="IPR000834">
    <property type="entry name" value="Peptidase_M14"/>
</dbReference>
<evidence type="ECO:0000313" key="11">
    <source>
        <dbReference type="EMBL" id="PZE18254.1"/>
    </source>
</evidence>
<evidence type="ECO:0000256" key="2">
    <source>
        <dbReference type="ARBA" id="ARBA00005988"/>
    </source>
</evidence>
<dbReference type="GO" id="GO:0008270">
    <property type="term" value="F:zinc ion binding"/>
    <property type="evidence" value="ECO:0007669"/>
    <property type="project" value="InterPro"/>
</dbReference>
<proteinExistence type="inferred from homology"/>
<evidence type="ECO:0000256" key="6">
    <source>
        <dbReference type="ARBA" id="ARBA00022833"/>
    </source>
</evidence>
<evidence type="ECO:0000313" key="12">
    <source>
        <dbReference type="Proteomes" id="UP000249248"/>
    </source>
</evidence>
<evidence type="ECO:0000256" key="8">
    <source>
        <dbReference type="PROSITE-ProRule" id="PRU01379"/>
    </source>
</evidence>
<gene>
    <name evidence="11" type="ORF">DNU06_00010</name>
</gene>
<keyword evidence="5" id="KW-0378">Hydrolase</keyword>
<feature type="signal peptide" evidence="9">
    <location>
        <begin position="1"/>
        <end position="18"/>
    </location>
</feature>
<sequence length="867" mass="97056">MIRSVLLFFLLLSFNGFAQSLKDDALRPPIYQRVGISLAANEVLETLHHLGIDLSCGATLKQDSIFIELNEVELAELSNHQINYQIIIPDLTQYYSDRAVENLPQARLELEKMKLNQGIKGQSVLKNVGQYNSCDEIDWDVPSNWHLNPQNSPNSFGGCLTNAQVMQELDEMRAQYPNLISLKLDASPINQTTIQGNTIYYVRISDNPDVDEPNEPEALYQSLIHCREASSVMQLLYYMWYLLEHYDSDESIQYLLNNQALFFIPVFNPDGFLYNEAQSPNGGGMQRKNMNGGNACGQFSDGIDLNRNSAYYWGNGGSSTSPCNATYMGTAPFSENETQIMRDFFLQHDFKLSLNHHSYKNAMLHAYAGTAIPNPRAAEYAKYSHDMSFYNRYAYGPSSSISALNSGNMNDWMQGGVAGVSANGTATGVGSGKHTLAWTPENGNSNEGGFWPTPSNFVHIAKRAMRMNFLAAYYSGTYAKLHDLNKLAVDAMNDSLFFGIENLGQTQGVFTVTVNPLSSNVLSVGPPVIISGMNVLEQSEVGINFILDPNIQINDTIQYLVTLTNNYGSDSLLFESTITQVYKPSIIFKDDPDFVGLTNWTEYGGSWYLSPDAFSGSQAISSTNTAPYLANQSKSIQLNNSFDLSVSSNVHIQFYTKWDLERSFDYVQFEVSTDGLNWSPLCGKLTKPGGPASNSTYSNKSASNGFQPEGAALYDGDMNGNWQQEEILINIDHNSFFLNQSTVYFRFNMNTDYSNQQSSYSNANFEGFSFDDFTIYNALENVLSTGIESVNQLNLAIYPSPFTDEVNVTLHEEEMIHTILIYQVNGQLIYQEESCNAFKMKINTREWSSGIYFIQVNEKAIHKMVKF</sequence>
<dbReference type="GO" id="GO:0004181">
    <property type="term" value="F:metallocarboxypeptidase activity"/>
    <property type="evidence" value="ECO:0007669"/>
    <property type="project" value="InterPro"/>
</dbReference>
<dbReference type="InterPro" id="IPR026444">
    <property type="entry name" value="Secre_tail"/>
</dbReference>
<comment type="caution">
    <text evidence="11">The sequence shown here is derived from an EMBL/GenBank/DDBJ whole genome shotgun (WGS) entry which is preliminary data.</text>
</comment>
<comment type="cofactor">
    <cofactor evidence="1">
        <name>Zn(2+)</name>
        <dbReference type="ChEBI" id="CHEBI:29105"/>
    </cofactor>
</comment>
<evidence type="ECO:0000259" key="10">
    <source>
        <dbReference type="PROSITE" id="PS52035"/>
    </source>
</evidence>
<keyword evidence="7" id="KW-0482">Metalloprotease</keyword>
<feature type="chain" id="PRO_5016006678" description="Peptidase M14 domain-containing protein" evidence="9">
    <location>
        <begin position="19"/>
        <end position="867"/>
    </location>
</feature>
<dbReference type="InterPro" id="IPR033810">
    <property type="entry name" value="Carboxypeptidase_T"/>
</dbReference>
<evidence type="ECO:0000256" key="9">
    <source>
        <dbReference type="SAM" id="SignalP"/>
    </source>
</evidence>
<dbReference type="NCBIfam" id="TIGR04183">
    <property type="entry name" value="Por_Secre_tail"/>
    <property type="match status" value="1"/>
</dbReference>
<organism evidence="11 12">
    <name type="scientific">Putridiphycobacter roseus</name>
    <dbReference type="NCBI Taxonomy" id="2219161"/>
    <lineage>
        <taxon>Bacteria</taxon>
        <taxon>Pseudomonadati</taxon>
        <taxon>Bacteroidota</taxon>
        <taxon>Flavobacteriia</taxon>
        <taxon>Flavobacteriales</taxon>
        <taxon>Crocinitomicaceae</taxon>
        <taxon>Putridiphycobacter</taxon>
    </lineage>
</organism>
<evidence type="ECO:0000256" key="4">
    <source>
        <dbReference type="ARBA" id="ARBA00022729"/>
    </source>
</evidence>
<dbReference type="AlphaFoldDB" id="A0A2W1N305"/>
<dbReference type="SMART" id="SM00631">
    <property type="entry name" value="Zn_pept"/>
    <property type="match status" value="1"/>
</dbReference>
<dbReference type="CDD" id="cd03859">
    <property type="entry name" value="M14_CPT"/>
    <property type="match status" value="1"/>
</dbReference>
<evidence type="ECO:0000256" key="5">
    <source>
        <dbReference type="ARBA" id="ARBA00022801"/>
    </source>
</evidence>
<dbReference type="PANTHER" id="PTHR11705:SF143">
    <property type="entry name" value="SLL0236 PROTEIN"/>
    <property type="match status" value="1"/>
</dbReference>
<dbReference type="OrthoDB" id="1652165at2"/>
<keyword evidence="12" id="KW-1185">Reference proteome</keyword>
<dbReference type="Pfam" id="PF18962">
    <property type="entry name" value="Por_Secre_tail"/>
    <property type="match status" value="1"/>
</dbReference>
<keyword evidence="4 9" id="KW-0732">Signal</keyword>
<evidence type="ECO:0000256" key="3">
    <source>
        <dbReference type="ARBA" id="ARBA00022670"/>
    </source>
</evidence>
<keyword evidence="3" id="KW-0645">Protease</keyword>
<dbReference type="GO" id="GO:0006508">
    <property type="term" value="P:proteolysis"/>
    <property type="evidence" value="ECO:0007669"/>
    <property type="project" value="UniProtKB-KW"/>
</dbReference>
<dbReference type="Proteomes" id="UP000249248">
    <property type="component" value="Unassembled WGS sequence"/>
</dbReference>
<reference evidence="11 12" key="1">
    <citation type="submission" date="2018-06" db="EMBL/GenBank/DDBJ databases">
        <title>The draft genome sequence of Crocinitomix sp. SM1701.</title>
        <authorList>
            <person name="Zhang X."/>
        </authorList>
    </citation>
    <scope>NUCLEOTIDE SEQUENCE [LARGE SCALE GENOMIC DNA]</scope>
    <source>
        <strain evidence="11 12">SM1701</strain>
    </source>
</reference>
<dbReference type="Pfam" id="PF00246">
    <property type="entry name" value="Peptidase_M14"/>
    <property type="match status" value="1"/>
</dbReference>
<dbReference type="PANTHER" id="PTHR11705">
    <property type="entry name" value="PROTEASE FAMILY M14 CARBOXYPEPTIDASE A,B"/>
    <property type="match status" value="1"/>
</dbReference>
<keyword evidence="6" id="KW-0862">Zinc</keyword>
<dbReference type="RefSeq" id="WP_111061155.1">
    <property type="nucleotide sequence ID" value="NZ_JBHUCU010000007.1"/>
</dbReference>
<comment type="similarity">
    <text evidence="2 8">Belongs to the peptidase M14 family.</text>
</comment>
<feature type="domain" description="Peptidase M14" evidence="10">
    <location>
        <begin position="158"/>
        <end position="475"/>
    </location>
</feature>
<dbReference type="PROSITE" id="PS52035">
    <property type="entry name" value="PEPTIDASE_M14"/>
    <property type="match status" value="1"/>
</dbReference>
<dbReference type="EMBL" id="QKSB01000001">
    <property type="protein sequence ID" value="PZE18254.1"/>
    <property type="molecule type" value="Genomic_DNA"/>
</dbReference>
<comment type="caution">
    <text evidence="8">Lacks conserved residue(s) required for the propagation of feature annotation.</text>
</comment>
<dbReference type="SUPFAM" id="SSF53187">
    <property type="entry name" value="Zn-dependent exopeptidases"/>
    <property type="match status" value="1"/>
</dbReference>